<sequence>MDSSQQLTVPAEVVAQVLEEQRNEALNAMAQWKALALQFKATVDQLTTENEKLRADSGQPAAD</sequence>
<reference evidence="2 3" key="1">
    <citation type="submission" date="2024-10" db="EMBL/GenBank/DDBJ databases">
        <title>The Natural Products Discovery Center: Release of the First 8490 Sequenced Strains for Exploring Actinobacteria Biosynthetic Diversity.</title>
        <authorList>
            <person name="Kalkreuter E."/>
            <person name="Kautsar S.A."/>
            <person name="Yang D."/>
            <person name="Bader C.D."/>
            <person name="Teijaro C.N."/>
            <person name="Fluegel L."/>
            <person name="Davis C.M."/>
            <person name="Simpson J.R."/>
            <person name="Lauterbach L."/>
            <person name="Steele A.D."/>
            <person name="Gui C."/>
            <person name="Meng S."/>
            <person name="Li G."/>
            <person name="Viehrig K."/>
            <person name="Ye F."/>
            <person name="Su P."/>
            <person name="Kiefer A.F."/>
            <person name="Nichols A."/>
            <person name="Cepeda A.J."/>
            <person name="Yan W."/>
            <person name="Fan B."/>
            <person name="Jiang Y."/>
            <person name="Adhikari A."/>
            <person name="Zheng C.-J."/>
            <person name="Schuster L."/>
            <person name="Cowan T.M."/>
            <person name="Smanski M.J."/>
            <person name="Chevrette M.G."/>
            <person name="De Carvalho L.P.S."/>
            <person name="Shen B."/>
        </authorList>
    </citation>
    <scope>NUCLEOTIDE SEQUENCE [LARGE SCALE GENOMIC DNA]</scope>
    <source>
        <strain evidence="2 3">NPDC050545</strain>
    </source>
</reference>
<evidence type="ECO:0000313" key="2">
    <source>
        <dbReference type="EMBL" id="MFI6496919.1"/>
    </source>
</evidence>
<organism evidence="2 3">
    <name type="scientific">Nonomuraea typhae</name>
    <dbReference type="NCBI Taxonomy" id="2603600"/>
    <lineage>
        <taxon>Bacteria</taxon>
        <taxon>Bacillati</taxon>
        <taxon>Actinomycetota</taxon>
        <taxon>Actinomycetes</taxon>
        <taxon>Streptosporangiales</taxon>
        <taxon>Streptosporangiaceae</taxon>
        <taxon>Nonomuraea</taxon>
    </lineage>
</organism>
<evidence type="ECO:0000256" key="1">
    <source>
        <dbReference type="SAM" id="Coils"/>
    </source>
</evidence>
<accession>A0ABW7YNK5</accession>
<feature type="coiled-coil region" evidence="1">
    <location>
        <begin position="15"/>
        <end position="56"/>
    </location>
</feature>
<dbReference type="EMBL" id="JBITGY010000002">
    <property type="protein sequence ID" value="MFI6496919.1"/>
    <property type="molecule type" value="Genomic_DNA"/>
</dbReference>
<protein>
    <submittedName>
        <fullName evidence="2">Uncharacterized protein</fullName>
    </submittedName>
</protein>
<comment type="caution">
    <text evidence="2">The sequence shown here is derived from an EMBL/GenBank/DDBJ whole genome shotgun (WGS) entry which is preliminary data.</text>
</comment>
<dbReference type="RefSeq" id="WP_397079419.1">
    <property type="nucleotide sequence ID" value="NZ_JBITGY010000002.1"/>
</dbReference>
<dbReference type="Proteomes" id="UP001612741">
    <property type="component" value="Unassembled WGS sequence"/>
</dbReference>
<gene>
    <name evidence="2" type="ORF">ACIBG2_06030</name>
</gene>
<evidence type="ECO:0000313" key="3">
    <source>
        <dbReference type="Proteomes" id="UP001612741"/>
    </source>
</evidence>
<name>A0ABW7YNK5_9ACTN</name>
<keyword evidence="3" id="KW-1185">Reference proteome</keyword>
<keyword evidence="1" id="KW-0175">Coiled coil</keyword>
<proteinExistence type="predicted"/>